<sequence length="193" mass="22102">MLSAPPFSQIPATKMPVSVVSKSRHNWHLRCGACFILRHISVILHYTKQWWVTMKVILVIVLMALALPCEADMLGTASRYKSMHERSISFLSINPRRVSWCGAFLAFVAKRSSREPPPNPNMAVSWKKFGKPVFFGAARRGDVVVIRTGRRFHVSLFDHIDQRRQYVYLFGGNQSNRVQLSRYRASSVVAVRR</sequence>
<dbReference type="NCBIfam" id="TIGR02594">
    <property type="entry name" value="TIGR02594 family protein"/>
    <property type="match status" value="1"/>
</dbReference>
<proteinExistence type="predicted"/>
<dbReference type="Proteomes" id="UP000540909">
    <property type="component" value="Unassembled WGS sequence"/>
</dbReference>
<evidence type="ECO:0000313" key="1">
    <source>
        <dbReference type="EMBL" id="MBB4234173.1"/>
    </source>
</evidence>
<dbReference type="AlphaFoldDB" id="A0A7W6R0C2"/>
<reference evidence="1 2" key="1">
    <citation type="submission" date="2020-08" db="EMBL/GenBank/DDBJ databases">
        <title>Genomic Encyclopedia of Type Strains, Phase IV (KMG-V): Genome sequencing to study the core and pangenomes of soil and plant-associated prokaryotes.</title>
        <authorList>
            <person name="Whitman W."/>
        </authorList>
    </citation>
    <scope>NUCLEOTIDE SEQUENCE [LARGE SCALE GENOMIC DNA]</scope>
    <source>
        <strain evidence="1 2">SEMIA 4089</strain>
    </source>
</reference>
<dbReference type="EMBL" id="JACIFY010000002">
    <property type="protein sequence ID" value="MBB4234173.1"/>
    <property type="molecule type" value="Genomic_DNA"/>
</dbReference>
<comment type="caution">
    <text evidence="1">The sequence shown here is derived from an EMBL/GenBank/DDBJ whole genome shotgun (WGS) entry which is preliminary data.</text>
</comment>
<dbReference type="InterPro" id="IPR013423">
    <property type="entry name" value="CHP02594"/>
</dbReference>
<name>A0A7W6R0C2_9HYPH</name>
<protein>
    <submittedName>
        <fullName evidence="1">Uncharacterized protein (TIGR02594 family)</fullName>
    </submittedName>
</protein>
<accession>A0A7W6R0C2</accession>
<organism evidence="1 2">
    <name type="scientific">Rhizobium esperanzae</name>
    <dbReference type="NCBI Taxonomy" id="1967781"/>
    <lineage>
        <taxon>Bacteria</taxon>
        <taxon>Pseudomonadati</taxon>
        <taxon>Pseudomonadota</taxon>
        <taxon>Alphaproteobacteria</taxon>
        <taxon>Hyphomicrobiales</taxon>
        <taxon>Rhizobiaceae</taxon>
        <taxon>Rhizobium/Agrobacterium group</taxon>
        <taxon>Rhizobium</taxon>
    </lineage>
</organism>
<evidence type="ECO:0000313" key="2">
    <source>
        <dbReference type="Proteomes" id="UP000540909"/>
    </source>
</evidence>
<gene>
    <name evidence="1" type="ORF">GGD57_000722</name>
</gene>